<evidence type="ECO:0000313" key="2">
    <source>
        <dbReference type="EMBL" id="KKR70667.1"/>
    </source>
</evidence>
<evidence type="ECO:0000256" key="1">
    <source>
        <dbReference type="SAM" id="MobiDB-lite"/>
    </source>
</evidence>
<dbReference type="EMBL" id="LBZL01000002">
    <property type="protein sequence ID" value="KKR70667.1"/>
    <property type="molecule type" value="Genomic_DNA"/>
</dbReference>
<accession>A0A0G0W5Z4</accession>
<name>A0A0G0W5Z4_9BACT</name>
<evidence type="ECO:0000313" key="3">
    <source>
        <dbReference type="Proteomes" id="UP000034452"/>
    </source>
</evidence>
<feature type="region of interest" description="Disordered" evidence="1">
    <location>
        <begin position="40"/>
        <end position="71"/>
    </location>
</feature>
<proteinExistence type="predicted"/>
<feature type="region of interest" description="Disordered" evidence="1">
    <location>
        <begin position="1"/>
        <end position="23"/>
    </location>
</feature>
<protein>
    <submittedName>
        <fullName evidence="2">Uncharacterized protein</fullName>
    </submittedName>
</protein>
<sequence length="71" mass="8282">MRQKIEQPGLDFGENSGEARIQRPKTFAEYTTQQKLGFEKRLARKKRDPGKRLDQDELDYLEARDKALSGQ</sequence>
<gene>
    <name evidence="2" type="ORF">UU13_C0002G0012</name>
</gene>
<comment type="caution">
    <text evidence="2">The sequence shown here is derived from an EMBL/GenBank/DDBJ whole genome shotgun (WGS) entry which is preliminary data.</text>
</comment>
<feature type="compositionally biased region" description="Basic and acidic residues" evidence="1">
    <location>
        <begin position="50"/>
        <end position="71"/>
    </location>
</feature>
<dbReference type="AlphaFoldDB" id="A0A0G0W5Z4"/>
<organism evidence="2 3">
    <name type="scientific">Candidatus Nomurabacteria bacterium GW2011_GWB1_40_7</name>
    <dbReference type="NCBI Taxonomy" id="1618744"/>
    <lineage>
        <taxon>Bacteria</taxon>
        <taxon>Candidatus Nomuraibacteriota</taxon>
    </lineage>
</organism>
<reference evidence="2 3" key="1">
    <citation type="journal article" date="2015" name="Nature">
        <title>rRNA introns, odd ribosomes, and small enigmatic genomes across a large radiation of phyla.</title>
        <authorList>
            <person name="Brown C.T."/>
            <person name="Hug L.A."/>
            <person name="Thomas B.C."/>
            <person name="Sharon I."/>
            <person name="Castelle C.J."/>
            <person name="Singh A."/>
            <person name="Wilkins M.J."/>
            <person name="Williams K.H."/>
            <person name="Banfield J.F."/>
        </authorList>
    </citation>
    <scope>NUCLEOTIDE SEQUENCE [LARGE SCALE GENOMIC DNA]</scope>
</reference>
<dbReference type="Proteomes" id="UP000034452">
    <property type="component" value="Unassembled WGS sequence"/>
</dbReference>